<organism evidence="1 2">
    <name type="scientific">Coniochaeta hoffmannii</name>
    <dbReference type="NCBI Taxonomy" id="91930"/>
    <lineage>
        <taxon>Eukaryota</taxon>
        <taxon>Fungi</taxon>
        <taxon>Dikarya</taxon>
        <taxon>Ascomycota</taxon>
        <taxon>Pezizomycotina</taxon>
        <taxon>Sordariomycetes</taxon>
        <taxon>Sordariomycetidae</taxon>
        <taxon>Coniochaetales</taxon>
        <taxon>Coniochaetaceae</taxon>
        <taxon>Coniochaeta</taxon>
    </lineage>
</organism>
<evidence type="ECO:0000313" key="2">
    <source>
        <dbReference type="Proteomes" id="UP001174691"/>
    </source>
</evidence>
<dbReference type="Proteomes" id="UP001174691">
    <property type="component" value="Unassembled WGS sequence"/>
</dbReference>
<dbReference type="AlphaFoldDB" id="A0AA38VKM6"/>
<protein>
    <submittedName>
        <fullName evidence="1">Uncharacterized protein</fullName>
    </submittedName>
</protein>
<reference evidence="1" key="1">
    <citation type="submission" date="2022-07" db="EMBL/GenBank/DDBJ databases">
        <title>Fungi with potential for degradation of polypropylene.</title>
        <authorList>
            <person name="Gostincar C."/>
        </authorList>
    </citation>
    <scope>NUCLEOTIDE SEQUENCE</scope>
    <source>
        <strain evidence="1">EXF-13287</strain>
    </source>
</reference>
<gene>
    <name evidence="1" type="ORF">NKR19_g8008</name>
</gene>
<name>A0AA38VKM6_9PEZI</name>
<dbReference type="InterPro" id="IPR021838">
    <property type="entry name" value="DUF3431"/>
</dbReference>
<sequence>MGSLSVAETCAGPPPLPHNVGIALARFRENIDIWEPYAPVVQIYDKGDISPENDTIDRTKFLSYEKRPNKGREGESWLYHIVTHYDNLPEYNIFSQASPWDILGAAFNNPEPMLEVCLDLKPGGFTPFNEDLYHVVADWDKINWTDPKEALWMTPSQLRSLDFADMTPGEYWMQVLGIQHPPSITASHGGTFCASRESILQWPKDVYERALEAFREANSTNPEEGFFQERMWAPMFDFRNWLAENPQFCRHIIDPK</sequence>
<dbReference type="Pfam" id="PF11913">
    <property type="entry name" value="DUF3431"/>
    <property type="match status" value="1"/>
</dbReference>
<keyword evidence="2" id="KW-1185">Reference proteome</keyword>
<proteinExistence type="predicted"/>
<accession>A0AA38VKM6</accession>
<dbReference type="EMBL" id="JANBVN010000152">
    <property type="protein sequence ID" value="KAJ9137988.1"/>
    <property type="molecule type" value="Genomic_DNA"/>
</dbReference>
<comment type="caution">
    <text evidence="1">The sequence shown here is derived from an EMBL/GenBank/DDBJ whole genome shotgun (WGS) entry which is preliminary data.</text>
</comment>
<dbReference type="PANTHER" id="PTHR37490">
    <property type="entry name" value="EXPRESSED PROTEIN"/>
    <property type="match status" value="1"/>
</dbReference>
<dbReference type="PANTHER" id="PTHR37490:SF1">
    <property type="entry name" value="GLYCOSYLTRANSFERASE 2-LIKE DOMAIN-CONTAINING PROTEIN"/>
    <property type="match status" value="1"/>
</dbReference>
<evidence type="ECO:0000313" key="1">
    <source>
        <dbReference type="EMBL" id="KAJ9137988.1"/>
    </source>
</evidence>